<sequence length="319" mass="34862">MFGRLRARILLSAALGLIPLSAQADRFMNLRNEAALARGFGLPALGRAHLAEDKAWILSADLSNEYHASQDGGSALLLDGETARYAIEYRRRIGARMELGVELPLLHQSGGFMDSAIENWHDWFSLPNGGRDEAEQDQYRYRYVESGETLLDVTDRGTRLGEARLLAAWTLGADTALRGAIKLPTGDADRLSGNDAVALSAWLDHAWQRGAWSAYLSGGGLYAAQGEVLREHQRRWVALGGAGLGWQARPALRFLVQLNAHSALYENVEDDVLRRAGLQLGIGAAIRLSPGSEFHIGFQEDPVVASSPDFSLHFALAFE</sequence>
<keyword evidence="1" id="KW-0732">Signal</keyword>
<comment type="caution">
    <text evidence="2">The sequence shown here is derived from an EMBL/GenBank/DDBJ whole genome shotgun (WGS) entry which is preliminary data.</text>
</comment>
<keyword evidence="3" id="KW-1185">Reference proteome</keyword>
<dbReference type="EMBL" id="JAVRIC010000001">
    <property type="protein sequence ID" value="MDT0495987.1"/>
    <property type="molecule type" value="Genomic_DNA"/>
</dbReference>
<evidence type="ECO:0000256" key="1">
    <source>
        <dbReference type="SAM" id="SignalP"/>
    </source>
</evidence>
<feature type="signal peptide" evidence="1">
    <location>
        <begin position="1"/>
        <end position="24"/>
    </location>
</feature>
<organism evidence="2 3">
    <name type="scientific">Banduia mediterranea</name>
    <dbReference type="NCBI Taxonomy" id="3075609"/>
    <lineage>
        <taxon>Bacteria</taxon>
        <taxon>Pseudomonadati</taxon>
        <taxon>Pseudomonadota</taxon>
        <taxon>Gammaproteobacteria</taxon>
        <taxon>Nevskiales</taxon>
        <taxon>Algiphilaceae</taxon>
        <taxon>Banduia</taxon>
    </lineage>
</organism>
<dbReference type="RefSeq" id="WP_311363378.1">
    <property type="nucleotide sequence ID" value="NZ_JAVRIC010000001.1"/>
</dbReference>
<dbReference type="Proteomes" id="UP001254608">
    <property type="component" value="Unassembled WGS sequence"/>
</dbReference>
<evidence type="ECO:0000313" key="3">
    <source>
        <dbReference type="Proteomes" id="UP001254608"/>
    </source>
</evidence>
<gene>
    <name evidence="2" type="ORF">RM530_01220</name>
</gene>
<evidence type="ECO:0000313" key="2">
    <source>
        <dbReference type="EMBL" id="MDT0495987.1"/>
    </source>
</evidence>
<protein>
    <submittedName>
        <fullName evidence="2">DUF3187 family protein</fullName>
    </submittedName>
</protein>
<accession>A0ABU2WFW2</accession>
<feature type="chain" id="PRO_5046471614" evidence="1">
    <location>
        <begin position="25"/>
        <end position="319"/>
    </location>
</feature>
<dbReference type="InterPro" id="IPR021523">
    <property type="entry name" value="DUF3187"/>
</dbReference>
<dbReference type="Pfam" id="PF11383">
    <property type="entry name" value="DUF3187"/>
    <property type="match status" value="1"/>
</dbReference>
<reference evidence="2 3" key="1">
    <citation type="submission" date="2023-09" db="EMBL/GenBank/DDBJ databases">
        <authorList>
            <person name="Rey-Velasco X."/>
        </authorList>
    </citation>
    <scope>NUCLEOTIDE SEQUENCE [LARGE SCALE GENOMIC DNA]</scope>
    <source>
        <strain evidence="2 3">W345</strain>
    </source>
</reference>
<proteinExistence type="predicted"/>
<name>A0ABU2WFW2_9GAMM</name>